<feature type="non-terminal residue" evidence="2">
    <location>
        <position position="1"/>
    </location>
</feature>
<comment type="caution">
    <text evidence="2">The sequence shown here is derived from an EMBL/GenBank/DDBJ whole genome shotgun (WGS) entry which is preliminary data.</text>
</comment>
<dbReference type="Pfam" id="PF00501">
    <property type="entry name" value="AMP-binding"/>
    <property type="match status" value="1"/>
</dbReference>
<dbReference type="InterPro" id="IPR000873">
    <property type="entry name" value="AMP-dep_synth/lig_dom"/>
</dbReference>
<reference evidence="2 3" key="1">
    <citation type="submission" date="2016-12" db="EMBL/GenBank/DDBJ databases">
        <title>Bacillus phylogenomics.</title>
        <authorList>
            <person name="Dunlap C."/>
        </authorList>
    </citation>
    <scope>NUCLEOTIDE SEQUENCE [LARGE SCALE GENOMIC DNA]</scope>
    <source>
        <strain evidence="2 3">NRRL B-41327</strain>
    </source>
</reference>
<proteinExistence type="predicted"/>
<dbReference type="EMBL" id="MRBL01000056">
    <property type="protein sequence ID" value="OMI24514.1"/>
    <property type="molecule type" value="Genomic_DNA"/>
</dbReference>
<sequence>CEQFMELDNQSLRVLLTGGDKLKRIEKRNYTLVNNYGPTENTVVATSTAIDPDEGMLSIGKPIANTRVYVLGQNNEVQPVGVAGELCIAGRGLARGYLNKPEETAKRFTEDPFVPGERMYRTGDAVKWLEEGRLEYIGRIDQQVKIRGFRIELSEIEVQLARLSEVQEAVVTDIEDAYGNKALCGYVVVNEQLDT</sequence>
<dbReference type="Gene3D" id="3.30.300.30">
    <property type="match status" value="1"/>
</dbReference>
<keyword evidence="3" id="KW-1185">Reference proteome</keyword>
<gene>
    <name evidence="2" type="ORF">BTA31_22175</name>
</gene>
<evidence type="ECO:0000313" key="3">
    <source>
        <dbReference type="Proteomes" id="UP000187046"/>
    </source>
</evidence>
<dbReference type="Gene3D" id="3.40.50.12780">
    <property type="entry name" value="N-terminal domain of ligase-like"/>
    <property type="match status" value="1"/>
</dbReference>
<dbReference type="Proteomes" id="UP000187046">
    <property type="component" value="Unassembled WGS sequence"/>
</dbReference>
<evidence type="ECO:0000259" key="1">
    <source>
        <dbReference type="Pfam" id="PF00501"/>
    </source>
</evidence>
<dbReference type="InterPro" id="IPR042099">
    <property type="entry name" value="ANL_N_sf"/>
</dbReference>
<protein>
    <recommendedName>
        <fullName evidence="1">AMP-dependent synthetase/ligase domain-containing protein</fullName>
    </recommendedName>
</protein>
<feature type="domain" description="AMP-dependent synthetase/ligase" evidence="1">
    <location>
        <begin position="8"/>
        <end position="98"/>
    </location>
</feature>
<dbReference type="RefSeq" id="WP_142243772.1">
    <property type="nucleotide sequence ID" value="NZ_MRBL01000056.1"/>
</dbReference>
<dbReference type="InterPro" id="IPR045851">
    <property type="entry name" value="AMP-bd_C_sf"/>
</dbReference>
<dbReference type="SUPFAM" id="SSF56801">
    <property type="entry name" value="Acetyl-CoA synthetase-like"/>
    <property type="match status" value="1"/>
</dbReference>
<dbReference type="PANTHER" id="PTHR45527">
    <property type="entry name" value="NONRIBOSOMAL PEPTIDE SYNTHETASE"/>
    <property type="match status" value="1"/>
</dbReference>
<dbReference type="PANTHER" id="PTHR45527:SF1">
    <property type="entry name" value="FATTY ACID SYNTHASE"/>
    <property type="match status" value="1"/>
</dbReference>
<feature type="non-terminal residue" evidence="2">
    <location>
        <position position="195"/>
    </location>
</feature>
<evidence type="ECO:0000313" key="2">
    <source>
        <dbReference type="EMBL" id="OMI24514.1"/>
    </source>
</evidence>
<organism evidence="2 3">
    <name type="scientific">Bacillus haynesii</name>
    <dbReference type="NCBI Taxonomy" id="1925021"/>
    <lineage>
        <taxon>Bacteria</taxon>
        <taxon>Bacillati</taxon>
        <taxon>Bacillota</taxon>
        <taxon>Bacilli</taxon>
        <taxon>Bacillales</taxon>
        <taxon>Bacillaceae</taxon>
        <taxon>Bacillus</taxon>
    </lineage>
</organism>
<accession>A0ABX3HXB1</accession>
<name>A0ABX3HXB1_9BACI</name>